<evidence type="ECO:0000256" key="2">
    <source>
        <dbReference type="ARBA" id="ARBA00004141"/>
    </source>
</evidence>
<dbReference type="EMBL" id="OJIN01000221">
    <property type="protein sequence ID" value="SPD75853.1"/>
    <property type="molecule type" value="Genomic_DNA"/>
</dbReference>
<keyword evidence="10 12" id="KW-0472">Membrane</keyword>
<protein>
    <recommendedName>
        <fullName evidence="11">4-hydroxybenzoate polyprenyltransferase</fullName>
        <ecNumber evidence="11">2.5.1.39</ecNumber>
    </recommendedName>
</protein>
<evidence type="ECO:0000256" key="6">
    <source>
        <dbReference type="ARBA" id="ARBA00022679"/>
    </source>
</evidence>
<dbReference type="GO" id="GO:0006744">
    <property type="term" value="P:ubiquinone biosynthetic process"/>
    <property type="evidence" value="ECO:0007669"/>
    <property type="project" value="UniProtKB-KW"/>
</dbReference>
<dbReference type="FunFam" id="1.10.357.140:FF:000008">
    <property type="entry name" value="4-hydroxybenzoate octaprenyltransferase"/>
    <property type="match status" value="1"/>
</dbReference>
<evidence type="ECO:0000256" key="5">
    <source>
        <dbReference type="ARBA" id="ARBA00022519"/>
    </source>
</evidence>
<dbReference type="FunFam" id="1.20.120.1780:FF:000001">
    <property type="entry name" value="4-hydroxybenzoate octaprenyltransferase"/>
    <property type="match status" value="1"/>
</dbReference>
<comment type="subcellular location">
    <subcellularLocation>
        <location evidence="2">Membrane</location>
        <topology evidence="2">Multi-pass membrane protein</topology>
    </subcellularLocation>
</comment>
<accession>A0A445N2C4</accession>
<dbReference type="InterPro" id="IPR039653">
    <property type="entry name" value="Prenyltransferase"/>
</dbReference>
<feature type="transmembrane region" description="Helical" evidence="12">
    <location>
        <begin position="257"/>
        <end position="275"/>
    </location>
</feature>
<dbReference type="EC" id="2.5.1.39" evidence="11"/>
<organism evidence="13">
    <name type="scientific">uncultured Desulfobacterium sp</name>
    <dbReference type="NCBI Taxonomy" id="201089"/>
    <lineage>
        <taxon>Bacteria</taxon>
        <taxon>Pseudomonadati</taxon>
        <taxon>Thermodesulfobacteriota</taxon>
        <taxon>Desulfobacteria</taxon>
        <taxon>Desulfobacterales</taxon>
        <taxon>Desulfobacteriaceae</taxon>
        <taxon>Desulfobacterium</taxon>
        <taxon>environmental samples</taxon>
    </lineage>
</organism>
<comment type="similarity">
    <text evidence="3">Belongs to the UbiA prenyltransferase family.</text>
</comment>
<evidence type="ECO:0000256" key="12">
    <source>
        <dbReference type="SAM" id="Phobius"/>
    </source>
</evidence>
<dbReference type="PANTHER" id="PTHR11048:SF28">
    <property type="entry name" value="4-HYDROXYBENZOATE POLYPRENYLTRANSFERASE, MITOCHONDRIAL"/>
    <property type="match status" value="1"/>
</dbReference>
<evidence type="ECO:0000256" key="9">
    <source>
        <dbReference type="ARBA" id="ARBA00022989"/>
    </source>
</evidence>
<dbReference type="PANTHER" id="PTHR11048">
    <property type="entry name" value="PRENYLTRANSFERASES"/>
    <property type="match status" value="1"/>
</dbReference>
<keyword evidence="6" id="KW-0808">Transferase</keyword>
<dbReference type="GO" id="GO:0008412">
    <property type="term" value="F:4-hydroxybenzoate polyprenyltransferase activity"/>
    <property type="evidence" value="ECO:0007669"/>
    <property type="project" value="UniProtKB-EC"/>
</dbReference>
<comment type="cofactor">
    <cofactor evidence="1">
        <name>Mg(2+)</name>
        <dbReference type="ChEBI" id="CHEBI:18420"/>
    </cofactor>
</comment>
<dbReference type="InterPro" id="IPR000537">
    <property type="entry name" value="UbiA_prenyltransferase"/>
</dbReference>
<evidence type="ECO:0000256" key="1">
    <source>
        <dbReference type="ARBA" id="ARBA00001946"/>
    </source>
</evidence>
<dbReference type="InterPro" id="IPR044878">
    <property type="entry name" value="UbiA_sf"/>
</dbReference>
<keyword evidence="4" id="KW-1003">Cell membrane</keyword>
<feature type="transmembrane region" description="Helical" evidence="12">
    <location>
        <begin position="155"/>
        <end position="177"/>
    </location>
</feature>
<keyword evidence="8 12" id="KW-0812">Transmembrane</keyword>
<feature type="transmembrane region" description="Helical" evidence="12">
    <location>
        <begin position="83"/>
        <end position="101"/>
    </location>
</feature>
<evidence type="ECO:0000256" key="4">
    <source>
        <dbReference type="ARBA" id="ARBA00022475"/>
    </source>
</evidence>
<dbReference type="Pfam" id="PF01040">
    <property type="entry name" value="UbiA"/>
    <property type="match status" value="1"/>
</dbReference>
<dbReference type="GO" id="GO:0005886">
    <property type="term" value="C:plasma membrane"/>
    <property type="evidence" value="ECO:0007669"/>
    <property type="project" value="TreeGrafter"/>
</dbReference>
<dbReference type="NCBIfam" id="TIGR01475">
    <property type="entry name" value="ubiA_other"/>
    <property type="match status" value="1"/>
</dbReference>
<dbReference type="Gene3D" id="1.20.120.1780">
    <property type="entry name" value="UbiA prenyltransferase"/>
    <property type="match status" value="1"/>
</dbReference>
<feature type="transmembrane region" description="Helical" evidence="12">
    <location>
        <begin position="130"/>
        <end position="149"/>
    </location>
</feature>
<dbReference type="Gene3D" id="1.10.357.140">
    <property type="entry name" value="UbiA prenyltransferase"/>
    <property type="match status" value="1"/>
</dbReference>
<gene>
    <name evidence="13" type="ORF">PITCH_A760063</name>
</gene>
<keyword evidence="9 12" id="KW-1133">Transmembrane helix</keyword>
<proteinExistence type="inferred from homology"/>
<evidence type="ECO:0000256" key="7">
    <source>
        <dbReference type="ARBA" id="ARBA00022688"/>
    </source>
</evidence>
<dbReference type="AlphaFoldDB" id="A0A445N2C4"/>
<name>A0A445N2C4_9BACT</name>
<sequence>MDFRLFSKLILIEQTFFAMPFALIGVIFAGGGTIITWVLAIVALAAARTAGMSFNRVIDAQIDAKNPRTSDRPVPKGEIKTSTVWWTAIISSIVLIASSLMLNRLCFYLSFPAVAMLFTYSYFKRFSSSSHFYLGFVEAAAPIGGYLAVTGEFALVPFVLGLAIMSWIAGLDIVYALQDMDFDSKQGLHSIPVQMGKEKALLLSLTSYIISICALIYAGILAHMGLVYWISLIPIAAIFTYQQILARRKDIVSSINTFFKVNMFISPILLLGSLMDELIIN</sequence>
<evidence type="ECO:0000256" key="10">
    <source>
        <dbReference type="ARBA" id="ARBA00023136"/>
    </source>
</evidence>
<evidence type="ECO:0000256" key="3">
    <source>
        <dbReference type="ARBA" id="ARBA00005985"/>
    </source>
</evidence>
<keyword evidence="7" id="KW-0831">Ubiquinone biosynthesis</keyword>
<feature type="transmembrane region" description="Helical" evidence="12">
    <location>
        <begin position="226"/>
        <end position="245"/>
    </location>
</feature>
<evidence type="ECO:0000256" key="11">
    <source>
        <dbReference type="ARBA" id="ARBA00034524"/>
    </source>
</evidence>
<evidence type="ECO:0000313" key="13">
    <source>
        <dbReference type="EMBL" id="SPD75853.1"/>
    </source>
</evidence>
<dbReference type="CDD" id="cd13959">
    <property type="entry name" value="PT_UbiA_COQ2"/>
    <property type="match status" value="1"/>
</dbReference>
<feature type="transmembrane region" description="Helical" evidence="12">
    <location>
        <begin position="200"/>
        <end position="220"/>
    </location>
</feature>
<evidence type="ECO:0000256" key="8">
    <source>
        <dbReference type="ARBA" id="ARBA00022692"/>
    </source>
</evidence>
<keyword evidence="5" id="KW-0997">Cell inner membrane</keyword>
<reference evidence="13" key="1">
    <citation type="submission" date="2018-01" db="EMBL/GenBank/DDBJ databases">
        <authorList>
            <person name="Regsiter A."/>
            <person name="William W."/>
        </authorList>
    </citation>
    <scope>NUCLEOTIDE SEQUENCE</scope>
    <source>
        <strain evidence="13">TRIP AH-1</strain>
    </source>
</reference>
<dbReference type="InterPro" id="IPR006371">
    <property type="entry name" value="Polyprenyltransferase_UbiA-li"/>
</dbReference>
<feature type="transmembrane region" description="Helical" evidence="12">
    <location>
        <begin position="20"/>
        <end position="46"/>
    </location>
</feature>